<dbReference type="PANTHER" id="PTHR39199:SF1">
    <property type="entry name" value="BLR5128 PROTEIN"/>
    <property type="match status" value="1"/>
</dbReference>
<protein>
    <recommendedName>
        <fullName evidence="1">DUF2241 domain-containing protein</fullName>
    </recommendedName>
</protein>
<dbReference type="InterPro" id="IPR018717">
    <property type="entry name" value="DUF2241"/>
</dbReference>
<keyword evidence="5" id="KW-1185">Reference proteome</keyword>
<reference evidence="2 4" key="1">
    <citation type="submission" date="2015-10" db="EMBL/GenBank/DDBJ databases">
        <title>The cercosporin biosynthetic gene cluster was horizontally transferred to several fungal lineages and shown to be expanded in Cercospora beticola based on microsynteny with recipient genomes.</title>
        <authorList>
            <person name="De Jonge R."/>
            <person name="Ebert M.K."/>
            <person name="Suttle J.C."/>
            <person name="Jurick Ii W.M."/>
            <person name="Secor G.A."/>
            <person name="Thomma B.P."/>
            <person name="Van De Peer Y."/>
            <person name="Bolton M.D."/>
        </authorList>
    </citation>
    <scope>NUCLEOTIDE SEQUENCE [LARGE SCALE GENOMIC DNA]</scope>
    <source>
        <strain evidence="2 4">09-40</strain>
    </source>
</reference>
<gene>
    <name evidence="2" type="ORF">CB0940_00598</name>
    <name evidence="3" type="ORF">RHO25_000622</name>
</gene>
<dbReference type="EMBL" id="LKMD01000100">
    <property type="protein sequence ID" value="PIB01818.1"/>
    <property type="molecule type" value="Genomic_DNA"/>
</dbReference>
<dbReference type="OrthoDB" id="10064407at2759"/>
<dbReference type="GO" id="GO:0006520">
    <property type="term" value="P:amino acid metabolic process"/>
    <property type="evidence" value="ECO:0007669"/>
    <property type="project" value="UniProtKB-ARBA"/>
</dbReference>
<dbReference type="GO" id="GO:0046394">
    <property type="term" value="P:carboxylic acid biosynthetic process"/>
    <property type="evidence" value="ECO:0007669"/>
    <property type="project" value="UniProtKB-ARBA"/>
</dbReference>
<feature type="domain" description="DUF2241" evidence="1">
    <location>
        <begin position="4"/>
        <end position="80"/>
    </location>
</feature>
<proteinExistence type="predicted"/>
<dbReference type="EMBL" id="CP134184">
    <property type="protein sequence ID" value="WPA96017.1"/>
    <property type="molecule type" value="Genomic_DNA"/>
</dbReference>
<evidence type="ECO:0000313" key="3">
    <source>
        <dbReference type="EMBL" id="WPA96017.1"/>
    </source>
</evidence>
<dbReference type="AlphaFoldDB" id="A0A2G5IAJ3"/>
<dbReference type="PANTHER" id="PTHR39199">
    <property type="entry name" value="BLR5128 PROTEIN"/>
    <property type="match status" value="1"/>
</dbReference>
<dbReference type="Proteomes" id="UP001302367">
    <property type="component" value="Chromosome 1"/>
</dbReference>
<accession>A0A2G5IAJ3</accession>
<evidence type="ECO:0000313" key="4">
    <source>
        <dbReference type="Proteomes" id="UP000230605"/>
    </source>
</evidence>
<organism evidence="2 4">
    <name type="scientific">Cercospora beticola</name>
    <name type="common">Sugarbeet leaf spot fungus</name>
    <dbReference type="NCBI Taxonomy" id="122368"/>
    <lineage>
        <taxon>Eukaryota</taxon>
        <taxon>Fungi</taxon>
        <taxon>Dikarya</taxon>
        <taxon>Ascomycota</taxon>
        <taxon>Pezizomycotina</taxon>
        <taxon>Dothideomycetes</taxon>
        <taxon>Dothideomycetidae</taxon>
        <taxon>Mycosphaerellales</taxon>
        <taxon>Mycosphaerellaceae</taxon>
        <taxon>Cercospora</taxon>
    </lineage>
</organism>
<dbReference type="Gene3D" id="3.30.2130.10">
    <property type="entry name" value="VC0802-like"/>
    <property type="match status" value="1"/>
</dbReference>
<dbReference type="SUPFAM" id="SSF55021">
    <property type="entry name" value="ACT-like"/>
    <property type="match status" value="2"/>
</dbReference>
<reference evidence="3 5" key="2">
    <citation type="submission" date="2023-09" db="EMBL/GenBank/DDBJ databases">
        <title>Complete-Gapless Cercospora beticola genome.</title>
        <authorList>
            <person name="Wyatt N.A."/>
            <person name="Spanner R.E."/>
            <person name="Bolton M.D."/>
        </authorList>
    </citation>
    <scope>NUCLEOTIDE SEQUENCE [LARGE SCALE GENOMIC DNA]</scope>
    <source>
        <strain evidence="3">Cb09-40</strain>
    </source>
</reference>
<dbReference type="Proteomes" id="UP000230605">
    <property type="component" value="Chromosome 1"/>
</dbReference>
<evidence type="ECO:0000313" key="5">
    <source>
        <dbReference type="Proteomes" id="UP001302367"/>
    </source>
</evidence>
<sequence>MSHSGERNLDKLIESMNPTLDDEVFVFSKLPLDSNQALDFILKISDLGVKMLFREKEAWTLILPKSMATAEKLDYMFECRQITLNVHSSLDAVGFLAAITTELASKLGIGVNPVSGFYHDHLFVPTGTEEQVVEALRHMSAARGQRDS</sequence>
<dbReference type="InterPro" id="IPR045865">
    <property type="entry name" value="ACT-like_dom_sf"/>
</dbReference>
<dbReference type="Pfam" id="PF10000">
    <property type="entry name" value="ACT_3"/>
    <property type="match status" value="1"/>
</dbReference>
<name>A0A2G5IAJ3_CERBT</name>
<evidence type="ECO:0000313" key="2">
    <source>
        <dbReference type="EMBL" id="PIB01818.1"/>
    </source>
</evidence>
<evidence type="ECO:0000259" key="1">
    <source>
        <dbReference type="Pfam" id="PF10000"/>
    </source>
</evidence>